<comment type="caution">
    <text evidence="3">The sequence shown here is derived from an EMBL/GenBank/DDBJ whole genome shotgun (WGS) entry which is preliminary data.</text>
</comment>
<name>A0AB72XCE4_9RALS</name>
<proteinExistence type="predicted"/>
<feature type="region of interest" description="Disordered" evidence="1">
    <location>
        <begin position="564"/>
        <end position="608"/>
    </location>
</feature>
<dbReference type="Gene3D" id="2.60.120.260">
    <property type="entry name" value="Galactose-binding domain-like"/>
    <property type="match status" value="1"/>
</dbReference>
<accession>A0AB72XCE4</accession>
<feature type="compositionally biased region" description="Pro residues" evidence="1">
    <location>
        <begin position="570"/>
        <end position="584"/>
    </location>
</feature>
<sequence>MGAPWVSDADVTGRLSSLGSTATPTGWTFVNAQDGLESYDADGRLVSLTNRDGATQTLAYSCTALSATCPSLTPASVAPIAGLLVSVTDPTGRQLNFTYDQVARIKTITDPAGGVYTYTYASGVNTANLTSVTYPDGAVRTYLYNESGNVSSSPASGVDYSHALTGIRDENGGRYVTWRYDANGRAYSSEHGTSGADRVAMAYNADGSSAVVDALGTKRTYNFATSLGTVRNVGITGQPCDGCFQALTYDANGNVTSKTDFNGNVACLNYDLIRNLEIARVEGLPAGTVCPSSLDGFTVPPGARKISTQWHSTWRTPVGIAEPGRITTYVYNGDNGALCAPSTAVIGSGGAAIGVQCSQTVQPTSDTTGGQGFNAAAAGASRATQWTYGADGQVLAVKGPRNDTTTQSYRTADDTNSPPQYRKGDLYQIVDALGHTTTINQYDPNGRPLQMTDANGAVTTFTYSNRGWLTDQTVTPSGGAGQTTAYVYDKVGQLTKVTQPDGATVSFSYDDAHRLVGAADSSGNNISYTLDAMGNRTQEQAKDPSGNLARQITRVFDSINRPLQVTLGTAPPPNTPPPPPPSPKVMPMGVSASASYGSNTPEKAMDGDASTAWTAPGYAPQWIEVDLGSVVPLKKLRMLVSQSPAGQTTHVVTGDVNPAPTNVLQTFSGNTTDGQWLEYSLDSVPVNVRYIRVTTTASPSWVSWREFEFYR</sequence>
<dbReference type="PROSITE" id="PS50022">
    <property type="entry name" value="FA58C_3"/>
    <property type="match status" value="1"/>
</dbReference>
<protein>
    <recommendedName>
        <fullName evidence="2">F5/8 type C domain-containing protein</fullName>
    </recommendedName>
</protein>
<evidence type="ECO:0000313" key="3">
    <source>
        <dbReference type="EMBL" id="CAJ0744844.1"/>
    </source>
</evidence>
<dbReference type="NCBIfam" id="TIGR01643">
    <property type="entry name" value="YD_repeat_2x"/>
    <property type="match status" value="4"/>
</dbReference>
<dbReference type="PANTHER" id="PTHR32305">
    <property type="match status" value="1"/>
</dbReference>
<gene>
    <name evidence="3" type="ORF">R16034_04871</name>
</gene>
<evidence type="ECO:0000256" key="1">
    <source>
        <dbReference type="SAM" id="MobiDB-lite"/>
    </source>
</evidence>
<dbReference type="SUPFAM" id="SSF49785">
    <property type="entry name" value="Galactose-binding domain-like"/>
    <property type="match status" value="1"/>
</dbReference>
<keyword evidence="4" id="KW-1185">Reference proteome</keyword>
<dbReference type="Pfam" id="PF00754">
    <property type="entry name" value="F5_F8_type_C"/>
    <property type="match status" value="1"/>
</dbReference>
<dbReference type="PANTHER" id="PTHR32305:SF15">
    <property type="entry name" value="PROTEIN RHSA-RELATED"/>
    <property type="match status" value="1"/>
</dbReference>
<dbReference type="AlphaFoldDB" id="A0AB72XCE4"/>
<dbReference type="InterPro" id="IPR031325">
    <property type="entry name" value="RHS_repeat"/>
</dbReference>
<feature type="domain" description="F5/8 type C" evidence="2">
    <location>
        <begin position="573"/>
        <end position="711"/>
    </location>
</feature>
<feature type="compositionally biased region" description="Polar residues" evidence="1">
    <location>
        <begin position="592"/>
        <end position="601"/>
    </location>
</feature>
<dbReference type="InterPro" id="IPR050708">
    <property type="entry name" value="T6SS_VgrG/RHS"/>
</dbReference>
<feature type="region of interest" description="Disordered" evidence="1">
    <location>
        <begin position="397"/>
        <end position="420"/>
    </location>
</feature>
<dbReference type="InterPro" id="IPR008979">
    <property type="entry name" value="Galactose-bd-like_sf"/>
</dbReference>
<dbReference type="InterPro" id="IPR000421">
    <property type="entry name" value="FA58C"/>
</dbReference>
<reference evidence="3 4" key="1">
    <citation type="submission" date="2023-07" db="EMBL/GenBank/DDBJ databases">
        <authorList>
            <person name="Peeters C."/>
        </authorList>
    </citation>
    <scope>NUCLEOTIDE SEQUENCE [LARGE SCALE GENOMIC DNA]</scope>
    <source>
        <strain evidence="3 4">R-16034</strain>
    </source>
</reference>
<organism evidence="3 4">
    <name type="scientific">Ralstonia edaphi</name>
    <dbReference type="NCBI Taxonomy" id="3058599"/>
    <lineage>
        <taxon>Bacteria</taxon>
        <taxon>Pseudomonadati</taxon>
        <taxon>Pseudomonadota</taxon>
        <taxon>Betaproteobacteria</taxon>
        <taxon>Burkholderiales</taxon>
        <taxon>Burkholderiaceae</taxon>
        <taxon>Ralstonia</taxon>
    </lineage>
</organism>
<dbReference type="EMBL" id="CATWHI010000011">
    <property type="protein sequence ID" value="CAJ0744844.1"/>
    <property type="molecule type" value="Genomic_DNA"/>
</dbReference>
<evidence type="ECO:0000259" key="2">
    <source>
        <dbReference type="PROSITE" id="PS50022"/>
    </source>
</evidence>
<feature type="compositionally biased region" description="Polar residues" evidence="1">
    <location>
        <begin position="402"/>
        <end position="419"/>
    </location>
</feature>
<dbReference type="Pfam" id="PF05593">
    <property type="entry name" value="RHS_repeat"/>
    <property type="match status" value="3"/>
</dbReference>
<dbReference type="Gene3D" id="3.90.930.1">
    <property type="match status" value="1"/>
</dbReference>
<dbReference type="InterPro" id="IPR006530">
    <property type="entry name" value="YD"/>
</dbReference>
<dbReference type="Proteomes" id="UP001189225">
    <property type="component" value="Unassembled WGS sequence"/>
</dbReference>
<dbReference type="Gene3D" id="2.180.10.10">
    <property type="entry name" value="RHS repeat-associated core"/>
    <property type="match status" value="1"/>
</dbReference>
<evidence type="ECO:0000313" key="4">
    <source>
        <dbReference type="Proteomes" id="UP001189225"/>
    </source>
</evidence>